<dbReference type="InterPro" id="IPR012938">
    <property type="entry name" value="Glc/Sorbosone_DH"/>
</dbReference>
<dbReference type="EMBL" id="FOMX01000022">
    <property type="protein sequence ID" value="SFE89347.1"/>
    <property type="molecule type" value="Genomic_DNA"/>
</dbReference>
<evidence type="ECO:0000259" key="1">
    <source>
        <dbReference type="Pfam" id="PF07995"/>
    </source>
</evidence>
<dbReference type="Pfam" id="PF07995">
    <property type="entry name" value="GSDH"/>
    <property type="match status" value="1"/>
</dbReference>
<dbReference type="GO" id="GO:0020037">
    <property type="term" value="F:heme binding"/>
    <property type="evidence" value="ECO:0007669"/>
    <property type="project" value="InterPro"/>
</dbReference>
<dbReference type="SUPFAM" id="SSF46626">
    <property type="entry name" value="Cytochrome c"/>
    <property type="match status" value="1"/>
</dbReference>
<dbReference type="STRING" id="54.SAMN02745121_05941"/>
<keyword evidence="3" id="KW-1185">Reference proteome</keyword>
<dbReference type="PANTHER" id="PTHR19328:SF75">
    <property type="entry name" value="ALDOSE SUGAR DEHYDROGENASE YLII"/>
    <property type="match status" value="1"/>
</dbReference>
<dbReference type="InterPro" id="IPR036909">
    <property type="entry name" value="Cyt_c-like_dom_sf"/>
</dbReference>
<dbReference type="InterPro" id="IPR011041">
    <property type="entry name" value="Quinoprot_gluc/sorb_DH_b-prop"/>
</dbReference>
<sequence>MLLTLTHRSRLSLCLGVALTSGCSASGSDGRECLNLPRPPSRDVIEHVRVFPSVAIEGGVDLLLAPTGDRWYLATQSGQVYTFPNVADPPAPTLFADLAPQLVGGGEAGLLGMAFHPDYADNGEVFLSYTGPGGPVFESRLSRFHTRDGLTLDLASEEPILVLEQPYSNHNGGDIGFGRDGFLYFGLGDGGASGDPQHRAQDPDSLLGKILRLDVDAGDPYAIPADNPYAAGGGRPEIFALGLRNPWRFNFDRATGELWAGDVGQNVWEEVDKIVLGGNYGWNIKEGLDCFGQDACAGAGLVDPVAQYRNTGGASVIAGFVYRGAALPDVAGLFLYTDFYGQTLWGVAEGAAPVVLSEAGVRGTVGFAEDQDGELYALAYAGGIYRLRAATPATGPVLPDMLSETGCLDVADPRRPPPGAVAYELNVPFWSDGADKTRWMFLPPGRPAEVAEDGDLLLPAGSVVVKTFELGGAPVETRLLVHHGDGAWAGYSYAWDEGGGDARLLDAGETRVVGAQTWIFPDGADCMYCHSRAAGRTLGLELAQLAREVPGDDGEPIDQVFLLASNGVLRDPPEVAPLPATAGDAPLAERARAYLHANCSQCHRPDAPSGRARIDLRRSVPAAMMNLCEAAPRSGDLDLEGAALLTPGDPARSILSARMHTLGSTRMPAVGSAVVDAEGAALIDAWIAALTACPD</sequence>
<dbReference type="Gene3D" id="2.120.10.30">
    <property type="entry name" value="TolB, C-terminal domain"/>
    <property type="match status" value="1"/>
</dbReference>
<name>A0A1I2E9I9_9BACT</name>
<protein>
    <recommendedName>
        <fullName evidence="1">Glucose/Sorbosone dehydrogenase domain-containing protein</fullName>
    </recommendedName>
</protein>
<accession>A0A1I2E9I9</accession>
<dbReference type="Proteomes" id="UP000199400">
    <property type="component" value="Unassembled WGS sequence"/>
</dbReference>
<proteinExistence type="predicted"/>
<evidence type="ECO:0000313" key="2">
    <source>
        <dbReference type="EMBL" id="SFE89347.1"/>
    </source>
</evidence>
<dbReference type="GO" id="GO:0009055">
    <property type="term" value="F:electron transfer activity"/>
    <property type="evidence" value="ECO:0007669"/>
    <property type="project" value="InterPro"/>
</dbReference>
<feature type="domain" description="Glucose/Sorbosone dehydrogenase" evidence="1">
    <location>
        <begin position="99"/>
        <end position="378"/>
    </location>
</feature>
<dbReference type="InterPro" id="IPR011042">
    <property type="entry name" value="6-blade_b-propeller_TolB-like"/>
</dbReference>
<dbReference type="SUPFAM" id="SSF50952">
    <property type="entry name" value="Soluble quinoprotein glucose dehydrogenase"/>
    <property type="match status" value="1"/>
</dbReference>
<reference evidence="3" key="1">
    <citation type="submission" date="2016-10" db="EMBL/GenBank/DDBJ databases">
        <authorList>
            <person name="Varghese N."/>
            <person name="Submissions S."/>
        </authorList>
    </citation>
    <scope>NUCLEOTIDE SEQUENCE [LARGE SCALE GENOMIC DNA]</scope>
    <source>
        <strain evidence="3">ATCC 25963</strain>
    </source>
</reference>
<dbReference type="PANTHER" id="PTHR19328">
    <property type="entry name" value="HEDGEHOG-INTERACTING PROTEIN"/>
    <property type="match status" value="1"/>
</dbReference>
<gene>
    <name evidence="2" type="ORF">SAMN02745121_05941</name>
</gene>
<organism evidence="2 3">
    <name type="scientific">Nannocystis exedens</name>
    <dbReference type="NCBI Taxonomy" id="54"/>
    <lineage>
        <taxon>Bacteria</taxon>
        <taxon>Pseudomonadati</taxon>
        <taxon>Myxococcota</taxon>
        <taxon>Polyangia</taxon>
        <taxon>Nannocystales</taxon>
        <taxon>Nannocystaceae</taxon>
        <taxon>Nannocystis</taxon>
    </lineage>
</organism>
<dbReference type="OrthoDB" id="9770043at2"/>
<dbReference type="AlphaFoldDB" id="A0A1I2E9I9"/>
<evidence type="ECO:0000313" key="3">
    <source>
        <dbReference type="Proteomes" id="UP000199400"/>
    </source>
</evidence>